<gene>
    <name evidence="4" type="ORF">JF537_14190</name>
</gene>
<dbReference type="Pfam" id="PF12867">
    <property type="entry name" value="DinB_2"/>
    <property type="match status" value="1"/>
</dbReference>
<feature type="compositionally biased region" description="Basic and acidic residues" evidence="2">
    <location>
        <begin position="61"/>
        <end position="77"/>
    </location>
</feature>
<dbReference type="EMBL" id="JAEMWV010000007">
    <property type="protein sequence ID" value="MBN8252726.1"/>
    <property type="molecule type" value="Genomic_DNA"/>
</dbReference>
<dbReference type="InterPro" id="IPR024775">
    <property type="entry name" value="DinB-like"/>
</dbReference>
<evidence type="ECO:0000256" key="2">
    <source>
        <dbReference type="SAM" id="MobiDB-lite"/>
    </source>
</evidence>
<feature type="region of interest" description="Disordered" evidence="2">
    <location>
        <begin position="61"/>
        <end position="92"/>
    </location>
</feature>
<dbReference type="InterPro" id="IPR034660">
    <property type="entry name" value="DinB/YfiT-like"/>
</dbReference>
<reference evidence="4" key="1">
    <citation type="submission" date="2020-12" db="EMBL/GenBank/DDBJ databases">
        <title>PHA producing bacteria isolated from mangrove.</title>
        <authorList>
            <person name="Zheng W."/>
            <person name="Yu S."/>
            <person name="Huang Y."/>
        </authorList>
    </citation>
    <scope>NUCLEOTIDE SEQUENCE</scope>
    <source>
        <strain evidence="4">GN22-4</strain>
    </source>
</reference>
<organism evidence="4 5">
    <name type="scientific">Priestia flexa</name>
    <dbReference type="NCBI Taxonomy" id="86664"/>
    <lineage>
        <taxon>Bacteria</taxon>
        <taxon>Bacillati</taxon>
        <taxon>Bacillota</taxon>
        <taxon>Bacilli</taxon>
        <taxon>Bacillales</taxon>
        <taxon>Bacillaceae</taxon>
        <taxon>Priestia</taxon>
    </lineage>
</organism>
<evidence type="ECO:0000259" key="3">
    <source>
        <dbReference type="Pfam" id="PF12867"/>
    </source>
</evidence>
<feature type="domain" description="DinB-like" evidence="3">
    <location>
        <begin position="7"/>
        <end position="153"/>
    </location>
</feature>
<sequence>MNTNQAFREEVLEAVSDLSYEELNQKISDDKWTIMQVLEHLYLMEEMIVARVWHQLQNGEDKPAEKKPFHLTTDRSRKVPAPPQVTPSEEKRTLEEMKMKLAASRTKLEDVTKRVETEELQKKSFPHPIFGDMDLAQWIEFIGYHEKRHLLQIEELKAEMN</sequence>
<evidence type="ECO:0000256" key="1">
    <source>
        <dbReference type="SAM" id="Coils"/>
    </source>
</evidence>
<name>A0A8I1SPT6_9BACI</name>
<dbReference type="RefSeq" id="WP_119544164.1">
    <property type="nucleotide sequence ID" value="NZ_JAEMWV010000007.1"/>
</dbReference>
<proteinExistence type="predicted"/>
<dbReference type="SUPFAM" id="SSF109854">
    <property type="entry name" value="DinB/YfiT-like putative metalloenzymes"/>
    <property type="match status" value="1"/>
</dbReference>
<dbReference type="Proteomes" id="UP000664578">
    <property type="component" value="Unassembled WGS sequence"/>
</dbReference>
<feature type="coiled-coil region" evidence="1">
    <location>
        <begin position="94"/>
        <end position="121"/>
    </location>
</feature>
<accession>A0A8I1SPT6</accession>
<protein>
    <submittedName>
        <fullName evidence="4">DinB family protein</fullName>
    </submittedName>
</protein>
<dbReference type="Gene3D" id="1.20.120.450">
    <property type="entry name" value="dinb family like domain"/>
    <property type="match status" value="1"/>
</dbReference>
<comment type="caution">
    <text evidence="4">The sequence shown here is derived from an EMBL/GenBank/DDBJ whole genome shotgun (WGS) entry which is preliminary data.</text>
</comment>
<evidence type="ECO:0000313" key="4">
    <source>
        <dbReference type="EMBL" id="MBN8252726.1"/>
    </source>
</evidence>
<evidence type="ECO:0000313" key="5">
    <source>
        <dbReference type="Proteomes" id="UP000664578"/>
    </source>
</evidence>
<dbReference type="AlphaFoldDB" id="A0A8I1SPT6"/>
<keyword evidence="1" id="KW-0175">Coiled coil</keyword>